<evidence type="ECO:0000256" key="5">
    <source>
        <dbReference type="ARBA" id="ARBA00022692"/>
    </source>
</evidence>
<keyword evidence="4 9" id="KW-0808">Transferase</keyword>
<comment type="pathway">
    <text evidence="9">Protein modification; lipoprotein biosynthesis (N-acyl transfer).</text>
</comment>
<dbReference type="GO" id="GO:0016410">
    <property type="term" value="F:N-acyltransferase activity"/>
    <property type="evidence" value="ECO:0007669"/>
    <property type="project" value="UniProtKB-UniRule"/>
</dbReference>
<dbReference type="Gene3D" id="3.60.110.10">
    <property type="entry name" value="Carbon-nitrogen hydrolase"/>
    <property type="match status" value="1"/>
</dbReference>
<dbReference type="NCBIfam" id="TIGR00546">
    <property type="entry name" value="lnt"/>
    <property type="match status" value="1"/>
</dbReference>
<dbReference type="RefSeq" id="WP_021015100.1">
    <property type="nucleotide sequence ID" value="NZ_CP025084.1"/>
</dbReference>
<reference evidence="12 13" key="1">
    <citation type="journal article" date="2013" name="Genome Announc.">
        <title>Draft genome sequence of Serratia sp. strain ATCC 39006, a model bacterium for analysis of the biosynthesis and regulation of prodigiosin, a carbapenem, and gas vesicles.</title>
        <authorList>
            <person name="Fineran P.C."/>
            <person name="Iglesias Cans M.C."/>
            <person name="Ramsay J.P."/>
            <person name="Wilf N.M."/>
            <person name="Cossyleon D."/>
            <person name="McNeil M.B."/>
            <person name="Williamson N.R."/>
            <person name="Monson R.E."/>
            <person name="Becher S.A."/>
            <person name="Stanton J.A."/>
            <person name="Brugger K."/>
            <person name="Brown S.D."/>
            <person name="Salmond G.P."/>
        </authorList>
    </citation>
    <scope>NUCLEOTIDE SEQUENCE [LARGE SCALE GENOMIC DNA]</scope>
    <source>
        <strain evidence="12">ATCC 39006</strain>
        <strain evidence="13">ATCC 39006 / SC 11482</strain>
    </source>
</reference>
<evidence type="ECO:0000256" key="1">
    <source>
        <dbReference type="ARBA" id="ARBA00004651"/>
    </source>
</evidence>
<feature type="transmembrane region" description="Helical" evidence="9">
    <location>
        <begin position="124"/>
        <end position="142"/>
    </location>
</feature>
<keyword evidence="8 9" id="KW-0012">Acyltransferase</keyword>
<keyword evidence="3 9" id="KW-1003">Cell membrane</keyword>
<dbReference type="InterPro" id="IPR004563">
    <property type="entry name" value="Apolipo_AcylTrfase"/>
</dbReference>
<dbReference type="InterPro" id="IPR036526">
    <property type="entry name" value="C-N_Hydrolase_sf"/>
</dbReference>
<dbReference type="GO" id="GO:0042158">
    <property type="term" value="P:lipoprotein biosynthetic process"/>
    <property type="evidence" value="ECO:0007669"/>
    <property type="project" value="UniProtKB-UniRule"/>
</dbReference>
<dbReference type="AlphaFoldDB" id="A0A2I5TAK3"/>
<evidence type="ECO:0000256" key="3">
    <source>
        <dbReference type="ARBA" id="ARBA00022475"/>
    </source>
</evidence>
<feature type="transmembrane region" description="Helical" evidence="9">
    <location>
        <begin position="91"/>
        <end position="112"/>
    </location>
</feature>
<dbReference type="Pfam" id="PF20154">
    <property type="entry name" value="LNT_N"/>
    <property type="match status" value="1"/>
</dbReference>
<evidence type="ECO:0000256" key="8">
    <source>
        <dbReference type="ARBA" id="ARBA00023315"/>
    </source>
</evidence>
<proteinExistence type="inferred from homology"/>
<evidence type="ECO:0000256" key="4">
    <source>
        <dbReference type="ARBA" id="ARBA00022679"/>
    </source>
</evidence>
<dbReference type="GO" id="GO:0005886">
    <property type="term" value="C:plasma membrane"/>
    <property type="evidence" value="ECO:0007669"/>
    <property type="project" value="UniProtKB-SubCell"/>
</dbReference>
<dbReference type="InterPro" id="IPR045378">
    <property type="entry name" value="LNT_N"/>
</dbReference>
<evidence type="ECO:0000256" key="6">
    <source>
        <dbReference type="ARBA" id="ARBA00022989"/>
    </source>
</evidence>
<dbReference type="PANTHER" id="PTHR38686">
    <property type="entry name" value="APOLIPOPROTEIN N-ACYLTRANSFERASE"/>
    <property type="match status" value="1"/>
</dbReference>
<reference evidence="12" key="4">
    <citation type="submission" date="2017-11" db="EMBL/GenBank/DDBJ databases">
        <title>Complete genome sequence of Serratia sp. ATCC 39006.</title>
        <authorList>
            <person name="Hampton H.G."/>
            <person name="Jackson S.A."/>
            <person name="Jauregui R."/>
            <person name="Poulter G.T.M."/>
            <person name="Salmond G.P.C."/>
            <person name="Fineran P.C."/>
        </authorList>
    </citation>
    <scope>NUCLEOTIDE SEQUENCE</scope>
    <source>
        <strain evidence="12">ATCC 39006</strain>
    </source>
</reference>
<comment type="catalytic activity">
    <reaction evidence="9">
        <text>N-terminal S-1,2-diacyl-sn-glyceryl-L-cysteinyl-[lipoprotein] + a glycerophospholipid = N-acyl-S-1,2-diacyl-sn-glyceryl-L-cysteinyl-[lipoprotein] + a 2-acyl-sn-glycero-3-phospholipid + H(+)</text>
        <dbReference type="Rhea" id="RHEA:48228"/>
        <dbReference type="Rhea" id="RHEA-COMP:14681"/>
        <dbReference type="Rhea" id="RHEA-COMP:14684"/>
        <dbReference type="ChEBI" id="CHEBI:15378"/>
        <dbReference type="ChEBI" id="CHEBI:136912"/>
        <dbReference type="ChEBI" id="CHEBI:140656"/>
        <dbReference type="ChEBI" id="CHEBI:140657"/>
        <dbReference type="ChEBI" id="CHEBI:140660"/>
        <dbReference type="EC" id="2.3.1.269"/>
    </reaction>
</comment>
<feature type="transmembrane region" description="Helical" evidence="9">
    <location>
        <begin position="34"/>
        <end position="53"/>
    </location>
</feature>
<reference evidence="11 14" key="3">
    <citation type="submission" date="2017-11" db="EMBL/GenBank/DDBJ databases">
        <title>Complete genome sequence of Serratia sp. ATCC 39006 LacA.</title>
        <authorList>
            <person name="Hampton H.G."/>
            <person name="Jackson S.A."/>
            <person name="Jauregui R."/>
            <person name="Poulter G.T.M."/>
            <person name="Salmond G.P.C."/>
            <person name="Fineran P.C."/>
        </authorList>
    </citation>
    <scope>NUCLEOTIDE SEQUENCE [LARGE SCALE GENOMIC DNA]</scope>
    <source>
        <strain evidence="11 14">ATCC 39006</strain>
    </source>
</reference>
<dbReference type="PANTHER" id="PTHR38686:SF1">
    <property type="entry name" value="APOLIPOPROTEIN N-ACYLTRANSFERASE"/>
    <property type="match status" value="1"/>
</dbReference>
<evidence type="ECO:0000256" key="9">
    <source>
        <dbReference type="HAMAP-Rule" id="MF_01148"/>
    </source>
</evidence>
<evidence type="ECO:0000256" key="7">
    <source>
        <dbReference type="ARBA" id="ARBA00023136"/>
    </source>
</evidence>
<feature type="transmembrane region" description="Helical" evidence="9">
    <location>
        <begin position="60"/>
        <end position="79"/>
    </location>
</feature>
<dbReference type="EC" id="2.3.1.269" evidence="9"/>
<accession>A0A2I5TAK3</accession>
<keyword evidence="12" id="KW-0449">Lipoprotein</keyword>
<comment type="subcellular location">
    <subcellularLocation>
        <location evidence="1 9">Cell membrane</location>
        <topology evidence="1 9">Multi-pass membrane protein</topology>
    </subcellularLocation>
</comment>
<feature type="transmembrane region" description="Helical" evidence="9">
    <location>
        <begin position="12"/>
        <end position="28"/>
    </location>
</feature>
<dbReference type="Proteomes" id="UP000017700">
    <property type="component" value="Chromosome"/>
</dbReference>
<dbReference type="STRING" id="104623.Ser39006_01834"/>
<evidence type="ECO:0000256" key="2">
    <source>
        <dbReference type="ARBA" id="ARBA00010065"/>
    </source>
</evidence>
<keyword evidence="5 9" id="KW-0812">Transmembrane</keyword>
<evidence type="ECO:0000259" key="10">
    <source>
        <dbReference type="PROSITE" id="PS50263"/>
    </source>
</evidence>
<feature type="transmembrane region" description="Helical" evidence="9">
    <location>
        <begin position="195"/>
        <end position="214"/>
    </location>
</feature>
<evidence type="ECO:0000313" key="13">
    <source>
        <dbReference type="Proteomes" id="UP000017700"/>
    </source>
</evidence>
<gene>
    <name evidence="9" type="primary">lnt</name>
    <name evidence="11" type="ORF">CWC46_18315</name>
    <name evidence="12" type="ORF">Ser39006_018315</name>
</gene>
<feature type="domain" description="CN hydrolase" evidence="10">
    <location>
        <begin position="227"/>
        <end position="475"/>
    </location>
</feature>
<dbReference type="SUPFAM" id="SSF56317">
    <property type="entry name" value="Carbon-nitrogen hydrolase"/>
    <property type="match status" value="1"/>
</dbReference>
<dbReference type="OrthoDB" id="9804277at2"/>
<dbReference type="KEGG" id="sera:Ser39006_018315"/>
<dbReference type="PROSITE" id="PS50263">
    <property type="entry name" value="CN_HYDROLASE"/>
    <property type="match status" value="1"/>
</dbReference>
<feature type="transmembrane region" description="Helical" evidence="9">
    <location>
        <begin position="162"/>
        <end position="183"/>
    </location>
</feature>
<dbReference type="KEGG" id="serq:CWC46_18315"/>
<dbReference type="EMBL" id="CP025084">
    <property type="protein sequence ID" value="AUH05907.1"/>
    <property type="molecule type" value="Genomic_DNA"/>
</dbReference>
<evidence type="ECO:0000313" key="12">
    <source>
        <dbReference type="EMBL" id="AUH05907.1"/>
    </source>
</evidence>
<comment type="function">
    <text evidence="9">Catalyzes the phospholipid dependent N-acylation of the N-terminal cysteine of apolipoprotein, the last step in lipoprotein maturation.</text>
</comment>
<dbReference type="EMBL" id="CP025085">
    <property type="protein sequence ID" value="AUH01584.1"/>
    <property type="molecule type" value="Genomic_DNA"/>
</dbReference>
<organism evidence="12 13">
    <name type="scientific">Serratia sp. (strain ATCC 39006)</name>
    <name type="common">Prodigiosinella confusarubida</name>
    <dbReference type="NCBI Taxonomy" id="104623"/>
    <lineage>
        <taxon>Bacteria</taxon>
        <taxon>Pseudomonadati</taxon>
        <taxon>Pseudomonadota</taxon>
        <taxon>Gammaproteobacteria</taxon>
        <taxon>Enterobacterales</taxon>
        <taxon>Pectobacteriaceae</taxon>
        <taxon>Prodigiosinella</taxon>
    </lineage>
</organism>
<dbReference type="HAMAP" id="MF_01148">
    <property type="entry name" value="Lnt"/>
    <property type="match status" value="1"/>
</dbReference>
<dbReference type="Proteomes" id="UP000233778">
    <property type="component" value="Chromosome"/>
</dbReference>
<feature type="transmembrane region" description="Helical" evidence="9">
    <location>
        <begin position="488"/>
        <end position="506"/>
    </location>
</feature>
<keyword evidence="6 9" id="KW-1133">Transmembrane helix</keyword>
<dbReference type="CDD" id="cd07571">
    <property type="entry name" value="ALP_N-acyl_transferase"/>
    <property type="match status" value="1"/>
</dbReference>
<dbReference type="Pfam" id="PF00795">
    <property type="entry name" value="CN_hydrolase"/>
    <property type="match status" value="1"/>
</dbReference>
<keyword evidence="7 9" id="KW-0472">Membrane</keyword>
<protein>
    <recommendedName>
        <fullName evidence="9">Apolipoprotein N-acyltransferase</fullName>
        <shortName evidence="9">ALP N-acyltransferase</shortName>
        <ecNumber evidence="9">2.3.1.269</ecNumber>
    </recommendedName>
</protein>
<evidence type="ECO:0000313" key="11">
    <source>
        <dbReference type="EMBL" id="AUH01584.1"/>
    </source>
</evidence>
<dbReference type="UniPathway" id="UPA00666"/>
<dbReference type="InterPro" id="IPR003010">
    <property type="entry name" value="C-N_Hydrolase"/>
</dbReference>
<reference evidence="12" key="2">
    <citation type="submission" date="2013-09" db="EMBL/GenBank/DDBJ databases">
        <authorList>
            <person name="Wang G."/>
            <person name="Yang Y."/>
            <person name="Su Y."/>
        </authorList>
    </citation>
    <scope>NUCLEOTIDE SEQUENCE</scope>
    <source>
        <strain evidence="12">ATCC 39006</strain>
    </source>
</reference>
<evidence type="ECO:0000313" key="14">
    <source>
        <dbReference type="Proteomes" id="UP000233778"/>
    </source>
</evidence>
<sequence>MAVTSLLQRQQVRILLAILFGACGTLAFSPFDIWPAAIISLMGLQGLTLNRTVRQSSLIGFYWGVGLFGSGIHWVYVSIADFGGMPGPVNVGLVVLLVLYLSLYPMLFSGVLTRLWPKTTWWRVAIAAPVIWQLTEYLRGWVLTGFPWLQFGYSQIDGPLKGIAPIMGVDTITFMLMMISGLWVQALSQRRWKPALIAVALFILAWPLRSLQWFQLQPERSVNMALVQGDIPQEIKWNPDELLNTLKIYLDNSLPYMGKAPIIVWPESAIPDVEVRQNKYLTLLDNVLRERHSSLITGIVDARRVGNSTKYYNSIIVLGDEKPYHYPTSNRYNKSHLVPFGEFVPLEKLLRPLAPFFDLPMSSFSRGNYIQPQLVVNGYRLTSTICYEVILGQQVRDNFRENTDMLLTVSNDAWFGHSIGPWQHFQMARMRALELGRPLVRSTNNGITAVINPYGEISASLPQFTRAVLETRVTPATGMTPYARFGSWPLWILNLLFGFSALIYSLRRR</sequence>
<comment type="similarity">
    <text evidence="2 9">Belongs to the CN hydrolase family. Apolipoprotein N-acyltransferase subfamily.</text>
</comment>
<keyword evidence="13" id="KW-1185">Reference proteome</keyword>
<name>A0A2I5TAK3_SERS3</name>